<dbReference type="FunFam" id="1.20.58.190:FF:000001">
    <property type="entry name" value="Translin"/>
    <property type="match status" value="1"/>
</dbReference>
<dbReference type="Gene3D" id="1.20.58.200">
    <property type="entry name" value="Translin, domain 2"/>
    <property type="match status" value="1"/>
</dbReference>
<evidence type="ECO:0000256" key="7">
    <source>
        <dbReference type="ARBA" id="ARBA00022884"/>
    </source>
</evidence>
<keyword evidence="7" id="KW-0694">RNA-binding</keyword>
<keyword evidence="13" id="KW-0479">Metal-binding</keyword>
<feature type="non-terminal residue" evidence="14">
    <location>
        <position position="1"/>
    </location>
</feature>
<dbReference type="GO" id="GO:0005737">
    <property type="term" value="C:cytoplasm"/>
    <property type="evidence" value="ECO:0007669"/>
    <property type="project" value="UniProtKB-SubCell"/>
</dbReference>
<dbReference type="InterPro" id="IPR016068">
    <property type="entry name" value="Translin_N"/>
</dbReference>
<comment type="subunit">
    <text evidence="4">Ring-shaped heterooctamer of six TSN and two TSNAX subunits, DNA/RNA binding occurs inside the ring.</text>
</comment>
<accession>A0AAW0X7U0</accession>
<evidence type="ECO:0000256" key="6">
    <source>
        <dbReference type="ARBA" id="ARBA00022490"/>
    </source>
</evidence>
<proteinExistence type="inferred from homology"/>
<feature type="binding site" evidence="13">
    <location>
        <position position="174"/>
    </location>
    <ligand>
        <name>Mg(2+)</name>
        <dbReference type="ChEBI" id="CHEBI:18420"/>
    </ligand>
</feature>
<keyword evidence="13" id="KW-0460">Magnesium</keyword>
<dbReference type="Proteomes" id="UP001445076">
    <property type="component" value="Unassembled WGS sequence"/>
</dbReference>
<name>A0AAW0X7U0_CHEQU</name>
<comment type="function">
    <text evidence="10">DNA-binding protein that specifically recognizes consensus sequences at the breakpoint junctions in chromosomal translocations, mostly involving immunoglobulin (Ig)/T-cell receptor gene segments. Seems to recognize single-stranded DNA ends generated by staggered breaks occurring at recombination hot spots.</text>
</comment>
<evidence type="ECO:0000256" key="2">
    <source>
        <dbReference type="ARBA" id="ARBA00004496"/>
    </source>
</evidence>
<evidence type="ECO:0000256" key="13">
    <source>
        <dbReference type="PIRSR" id="PIRSR602848-1"/>
    </source>
</evidence>
<evidence type="ECO:0000256" key="4">
    <source>
        <dbReference type="ARBA" id="ARBA00011685"/>
    </source>
</evidence>
<evidence type="ECO:0000256" key="11">
    <source>
        <dbReference type="ARBA" id="ARBA00025410"/>
    </source>
</evidence>
<evidence type="ECO:0000256" key="3">
    <source>
        <dbReference type="ARBA" id="ARBA00005902"/>
    </source>
</evidence>
<evidence type="ECO:0000313" key="15">
    <source>
        <dbReference type="Proteomes" id="UP001445076"/>
    </source>
</evidence>
<comment type="similarity">
    <text evidence="3">Belongs to the translin family.</text>
</comment>
<dbReference type="InterPro" id="IPR016069">
    <property type="entry name" value="Translin_C"/>
</dbReference>
<dbReference type="GO" id="GO:0003723">
    <property type="term" value="F:RNA binding"/>
    <property type="evidence" value="ECO:0007669"/>
    <property type="project" value="UniProtKB-KW"/>
</dbReference>
<dbReference type="GO" id="GO:0016070">
    <property type="term" value="P:RNA metabolic process"/>
    <property type="evidence" value="ECO:0007669"/>
    <property type="project" value="InterPro"/>
</dbReference>
<dbReference type="InterPro" id="IPR033956">
    <property type="entry name" value="Translin"/>
</dbReference>
<organism evidence="14 15">
    <name type="scientific">Cherax quadricarinatus</name>
    <name type="common">Australian red claw crayfish</name>
    <dbReference type="NCBI Taxonomy" id="27406"/>
    <lineage>
        <taxon>Eukaryota</taxon>
        <taxon>Metazoa</taxon>
        <taxon>Ecdysozoa</taxon>
        <taxon>Arthropoda</taxon>
        <taxon>Crustacea</taxon>
        <taxon>Multicrustacea</taxon>
        <taxon>Malacostraca</taxon>
        <taxon>Eumalacostraca</taxon>
        <taxon>Eucarida</taxon>
        <taxon>Decapoda</taxon>
        <taxon>Pleocyemata</taxon>
        <taxon>Astacidea</taxon>
        <taxon>Parastacoidea</taxon>
        <taxon>Parastacidae</taxon>
        <taxon>Cherax</taxon>
    </lineage>
</organism>
<dbReference type="InterPro" id="IPR002848">
    <property type="entry name" value="Translin_fam"/>
</dbReference>
<evidence type="ECO:0000313" key="14">
    <source>
        <dbReference type="EMBL" id="KAK8739190.1"/>
    </source>
</evidence>
<reference evidence="14 15" key="1">
    <citation type="journal article" date="2024" name="BMC Genomics">
        <title>Genome assembly of redclaw crayfish (Cherax quadricarinatus) provides insights into its immune adaptation and hypoxia tolerance.</title>
        <authorList>
            <person name="Liu Z."/>
            <person name="Zheng J."/>
            <person name="Li H."/>
            <person name="Fang K."/>
            <person name="Wang S."/>
            <person name="He J."/>
            <person name="Zhou D."/>
            <person name="Weng S."/>
            <person name="Chi M."/>
            <person name="Gu Z."/>
            <person name="He J."/>
            <person name="Li F."/>
            <person name="Wang M."/>
        </authorList>
    </citation>
    <scope>NUCLEOTIDE SEQUENCE [LARGE SCALE GENOMIC DNA]</scope>
    <source>
        <strain evidence="14">ZL_2023a</strain>
    </source>
</reference>
<protein>
    <recommendedName>
        <fullName evidence="5">Translin</fullName>
    </recommendedName>
    <alternativeName>
        <fullName evidence="12">Component 3 of promoter of RISC</fullName>
    </alternativeName>
</protein>
<evidence type="ECO:0000256" key="10">
    <source>
        <dbReference type="ARBA" id="ARBA00025374"/>
    </source>
</evidence>
<sequence length="249" mass="28396">STSSCSRCLPKHSRALTNVTHTQAMDITEAFSTYGSCVERETEVRESVQAAVRDLEKTSYTISTILEKMHNAEGIQNLQTICSDCHAELARVPALYEALQERVPFGEFYRYHHNFRGTTQRLVGATCLIVYLEENRLPPHEEVAKSLGLCTQREKGFHLDLEDYLQGTLSISHELSRLAINSVSAGDYSRPFQIRQFLRDLHSAYSLLFPKNELRKKFDELKYSLKKTEEVVYNLSLRGLKPQDTETSG</sequence>
<comment type="subcellular location">
    <subcellularLocation>
        <location evidence="2">Cytoplasm</location>
    </subcellularLocation>
    <subcellularLocation>
        <location evidence="1">Nucleus</location>
    </subcellularLocation>
</comment>
<keyword evidence="9" id="KW-0539">Nucleus</keyword>
<dbReference type="SUPFAM" id="SSF74784">
    <property type="entry name" value="Translin"/>
    <property type="match status" value="1"/>
</dbReference>
<dbReference type="EMBL" id="JARKIK010000037">
    <property type="protein sequence ID" value="KAK8739190.1"/>
    <property type="molecule type" value="Genomic_DNA"/>
</dbReference>
<comment type="function">
    <text evidence="11">Exhibits both single-stranded and double-stranded endoribonuclease activity. May act as an activator of RNA-induced silencing complex (RISC) by facilitating endonucleolytic cleavage of the siRNA passenger strand.</text>
</comment>
<evidence type="ECO:0000256" key="12">
    <source>
        <dbReference type="ARBA" id="ARBA00030513"/>
    </source>
</evidence>
<keyword evidence="15" id="KW-1185">Reference proteome</keyword>
<evidence type="ECO:0000256" key="9">
    <source>
        <dbReference type="ARBA" id="ARBA00023242"/>
    </source>
</evidence>
<dbReference type="AlphaFoldDB" id="A0AAW0X7U0"/>
<evidence type="ECO:0000256" key="8">
    <source>
        <dbReference type="ARBA" id="ARBA00023125"/>
    </source>
</evidence>
<evidence type="ECO:0000256" key="5">
    <source>
        <dbReference type="ARBA" id="ARBA00022196"/>
    </source>
</evidence>
<keyword evidence="8" id="KW-0238">DNA-binding</keyword>
<dbReference type="CDD" id="cd14819">
    <property type="entry name" value="Translin"/>
    <property type="match status" value="1"/>
</dbReference>
<evidence type="ECO:0000256" key="1">
    <source>
        <dbReference type="ARBA" id="ARBA00004123"/>
    </source>
</evidence>
<comment type="caution">
    <text evidence="14">The sequence shown here is derived from an EMBL/GenBank/DDBJ whole genome shotgun (WGS) entry which is preliminary data.</text>
</comment>
<gene>
    <name evidence="14" type="ORF">OTU49_003521</name>
</gene>
<dbReference type="GO" id="GO:0043565">
    <property type="term" value="F:sequence-specific DNA binding"/>
    <property type="evidence" value="ECO:0007669"/>
    <property type="project" value="InterPro"/>
</dbReference>
<dbReference type="GO" id="GO:0003697">
    <property type="term" value="F:single-stranded DNA binding"/>
    <property type="evidence" value="ECO:0007669"/>
    <property type="project" value="InterPro"/>
</dbReference>
<dbReference type="Pfam" id="PF01997">
    <property type="entry name" value="Translin"/>
    <property type="match status" value="1"/>
</dbReference>
<dbReference type="Gene3D" id="1.20.58.190">
    <property type="entry name" value="Translin, domain 1"/>
    <property type="match status" value="1"/>
</dbReference>
<dbReference type="InterPro" id="IPR036081">
    <property type="entry name" value="Translin_sf"/>
</dbReference>
<dbReference type="PANTHER" id="PTHR10741">
    <property type="entry name" value="TRANSLIN AND TRANSLIN ASSOCIATED PROTEIN X"/>
    <property type="match status" value="1"/>
</dbReference>
<dbReference type="GO" id="GO:0046872">
    <property type="term" value="F:metal ion binding"/>
    <property type="evidence" value="ECO:0007669"/>
    <property type="project" value="UniProtKB-KW"/>
</dbReference>
<keyword evidence="6" id="KW-0963">Cytoplasm</keyword>
<dbReference type="GO" id="GO:0005634">
    <property type="term" value="C:nucleus"/>
    <property type="evidence" value="ECO:0007669"/>
    <property type="project" value="UniProtKB-SubCell"/>
</dbReference>